<proteinExistence type="predicted"/>
<evidence type="ECO:0000313" key="1">
    <source>
        <dbReference type="EMBL" id="QQK48015.1"/>
    </source>
</evidence>
<gene>
    <name evidence="1" type="ORF">Pdw03_5650</name>
</gene>
<dbReference type="RefSeq" id="XP_065958056.1">
    <property type="nucleotide sequence ID" value="XM_066101116.1"/>
</dbReference>
<dbReference type="GeneID" id="90952762"/>
<dbReference type="EMBL" id="CP060779">
    <property type="protein sequence ID" value="QQK48015.1"/>
    <property type="molecule type" value="Genomic_DNA"/>
</dbReference>
<name>A0A7T6XV85_PENDI</name>
<reference evidence="1 2" key="1">
    <citation type="submission" date="2020-08" db="EMBL/GenBank/DDBJ databases">
        <title>The completed genome sequence of the pathogenic ascomycete fungus Penicillium digitatum.</title>
        <authorList>
            <person name="Wang M."/>
        </authorList>
    </citation>
    <scope>NUCLEOTIDE SEQUENCE [LARGE SCALE GENOMIC DNA]</scope>
    <source>
        <strain evidence="1 2">PdW03</strain>
    </source>
</reference>
<protein>
    <submittedName>
        <fullName evidence="1">Uncharacterized protein</fullName>
    </submittedName>
</protein>
<accession>A0A7T6XV85</accession>
<evidence type="ECO:0000313" key="2">
    <source>
        <dbReference type="Proteomes" id="UP000595662"/>
    </source>
</evidence>
<dbReference type="AlphaFoldDB" id="A0A7T6XV85"/>
<dbReference type="Proteomes" id="UP000595662">
    <property type="component" value="Chromosome 6"/>
</dbReference>
<sequence length="69" mass="7766">MNLPLFLPCPFHTFCALNNFSICCLRLICSQPAFVYYSFLFPGCLNWSGGLRCSRLETPGNKQLPISGF</sequence>
<organism evidence="1 2">
    <name type="scientific">Penicillium digitatum</name>
    <name type="common">Green mold</name>
    <dbReference type="NCBI Taxonomy" id="36651"/>
    <lineage>
        <taxon>Eukaryota</taxon>
        <taxon>Fungi</taxon>
        <taxon>Dikarya</taxon>
        <taxon>Ascomycota</taxon>
        <taxon>Pezizomycotina</taxon>
        <taxon>Eurotiomycetes</taxon>
        <taxon>Eurotiomycetidae</taxon>
        <taxon>Eurotiales</taxon>
        <taxon>Aspergillaceae</taxon>
        <taxon>Penicillium</taxon>
    </lineage>
</organism>